<comment type="caution">
    <text evidence="1">The sequence shown here is derived from an EMBL/GenBank/DDBJ whole genome shotgun (WGS) entry which is preliminary data.</text>
</comment>
<dbReference type="Proteomes" id="UP000887159">
    <property type="component" value="Unassembled WGS sequence"/>
</dbReference>
<gene>
    <name evidence="1" type="ORF">TNCV_2619831</name>
</gene>
<dbReference type="EMBL" id="BMAU01021433">
    <property type="protein sequence ID" value="GFY35691.1"/>
    <property type="molecule type" value="Genomic_DNA"/>
</dbReference>
<dbReference type="AlphaFoldDB" id="A0A8X6WKH5"/>
<name>A0A8X6WKH5_TRICX</name>
<accession>A0A8X6WKH5</accession>
<keyword evidence="2" id="KW-1185">Reference proteome</keyword>
<proteinExistence type="predicted"/>
<evidence type="ECO:0000313" key="1">
    <source>
        <dbReference type="EMBL" id="GFY35691.1"/>
    </source>
</evidence>
<sequence>MEHKTNQTHTSLLLCVSCWDTYERREIDEQKHVTQSQKNTYFVKNDDLSIEQKSCGAFHSRRESIPGKSSTSFPEDTFMPYSGFEPEPTALRAECHNHHSRCSVSYIPLCNNKKEHWSKSV</sequence>
<evidence type="ECO:0000313" key="2">
    <source>
        <dbReference type="Proteomes" id="UP000887159"/>
    </source>
</evidence>
<protein>
    <submittedName>
        <fullName evidence="1">Uncharacterized protein</fullName>
    </submittedName>
</protein>
<reference evidence="1" key="1">
    <citation type="submission" date="2020-08" db="EMBL/GenBank/DDBJ databases">
        <title>Multicomponent nature underlies the extraordinary mechanical properties of spider dragline silk.</title>
        <authorList>
            <person name="Kono N."/>
            <person name="Nakamura H."/>
            <person name="Mori M."/>
            <person name="Yoshida Y."/>
            <person name="Ohtoshi R."/>
            <person name="Malay A.D."/>
            <person name="Moran D.A.P."/>
            <person name="Tomita M."/>
            <person name="Numata K."/>
            <person name="Arakawa K."/>
        </authorList>
    </citation>
    <scope>NUCLEOTIDE SEQUENCE</scope>
</reference>
<organism evidence="1 2">
    <name type="scientific">Trichonephila clavipes</name>
    <name type="common">Golden silk orbweaver</name>
    <name type="synonym">Nephila clavipes</name>
    <dbReference type="NCBI Taxonomy" id="2585209"/>
    <lineage>
        <taxon>Eukaryota</taxon>
        <taxon>Metazoa</taxon>
        <taxon>Ecdysozoa</taxon>
        <taxon>Arthropoda</taxon>
        <taxon>Chelicerata</taxon>
        <taxon>Arachnida</taxon>
        <taxon>Araneae</taxon>
        <taxon>Araneomorphae</taxon>
        <taxon>Entelegynae</taxon>
        <taxon>Araneoidea</taxon>
        <taxon>Nephilidae</taxon>
        <taxon>Trichonephila</taxon>
    </lineage>
</organism>